<protein>
    <submittedName>
        <fullName evidence="5">Cytokine-dependent hematopoietic cell linker isoform X1</fullName>
    </submittedName>
</protein>
<dbReference type="InterPro" id="IPR051751">
    <property type="entry name" value="Immunoreceptor_sig_adapters"/>
</dbReference>
<dbReference type="Proteomes" id="UP001369086">
    <property type="component" value="Unassembled WGS sequence"/>
</dbReference>
<evidence type="ECO:0000313" key="6">
    <source>
        <dbReference type="Proteomes" id="UP001369086"/>
    </source>
</evidence>
<dbReference type="Pfam" id="PF00017">
    <property type="entry name" value="SH2"/>
    <property type="match status" value="1"/>
</dbReference>
<feature type="compositionally biased region" description="Low complexity" evidence="3">
    <location>
        <begin position="115"/>
        <end position="134"/>
    </location>
</feature>
<evidence type="ECO:0000259" key="4">
    <source>
        <dbReference type="PROSITE" id="PS50001"/>
    </source>
</evidence>
<feature type="compositionally biased region" description="Low complexity" evidence="3">
    <location>
        <begin position="269"/>
        <end position="284"/>
    </location>
</feature>
<feature type="compositionally biased region" description="Low complexity" evidence="3">
    <location>
        <begin position="246"/>
        <end position="259"/>
    </location>
</feature>
<dbReference type="SMART" id="SM00252">
    <property type="entry name" value="SH2"/>
    <property type="match status" value="1"/>
</dbReference>
<dbReference type="PANTHER" id="PTHR14098:SF2">
    <property type="entry name" value="CYTOKINE-DEPENDENT HEMATOPOIETIC CELL LINKER"/>
    <property type="match status" value="1"/>
</dbReference>
<dbReference type="PROSITE" id="PS50001">
    <property type="entry name" value="SH2"/>
    <property type="match status" value="1"/>
</dbReference>
<dbReference type="SUPFAM" id="SSF55550">
    <property type="entry name" value="SH2 domain"/>
    <property type="match status" value="1"/>
</dbReference>
<feature type="region of interest" description="Disordered" evidence="3">
    <location>
        <begin position="115"/>
        <end position="152"/>
    </location>
</feature>
<feature type="domain" description="SH2" evidence="4">
    <location>
        <begin position="331"/>
        <end position="441"/>
    </location>
</feature>
<evidence type="ECO:0000256" key="3">
    <source>
        <dbReference type="SAM" id="MobiDB-lite"/>
    </source>
</evidence>
<reference evidence="5 6" key="1">
    <citation type="submission" date="2021-05" db="EMBL/GenBank/DDBJ databases">
        <authorList>
            <person name="Zahm M."/>
            <person name="Klopp C."/>
            <person name="Cabau C."/>
            <person name="Kuhl H."/>
            <person name="Suciu R."/>
            <person name="Ciorpac M."/>
            <person name="Holostenco D."/>
            <person name="Gessner J."/>
            <person name="Wuertz S."/>
            <person name="Hohne C."/>
            <person name="Stock M."/>
            <person name="Gislard M."/>
            <person name="Lluch J."/>
            <person name="Milhes M."/>
            <person name="Lampietro C."/>
            <person name="Lopez Roques C."/>
            <person name="Donnadieu C."/>
            <person name="Du K."/>
            <person name="Schartl M."/>
            <person name="Guiguen Y."/>
        </authorList>
    </citation>
    <scope>NUCLEOTIDE SEQUENCE [LARGE SCALE GENOMIC DNA]</scope>
    <source>
        <strain evidence="5">Hh-F2</strain>
        <tissue evidence="5">Blood</tissue>
    </source>
</reference>
<dbReference type="PANTHER" id="PTHR14098">
    <property type="entry name" value="SH2 DOMAIN CONTAINING PROTEIN"/>
    <property type="match status" value="1"/>
</dbReference>
<sequence length="455" mass="51853">MSFYTRNSRGVQQVRPRGVEYNADLPSNRFCPQLDISARELQHSREPRAVNSYEPLAKMNVMNMGSEVESDFEMPEEDHYNIVDSPEERKHVRILPARPPRNADEDYADRRVVSCDGSLSPQSSSPVSGILRNIPPRPPNRTIPGPSVNRNLKPTRLLQPPTGIVVNPLLPPRPARTLLKEHQPLPPETRIRTSQTETTQDKPWRPMYIMTKSTSGTHKYRFQKPKSPIMFPPRINSPQQLKRTEVPSSRRPVTPPRQSQDLEFRQGWATSSSTAATGRGSSVSGITAHKSRYVHEWPQTRNDIQKLKPADLQKPKITSSSTAQGFTRHSWYIGTYDRCDAEAALYRKSVDGAFLVRDSSKKIADEPYVLVVFYGNKVYNVKIRYLLESQQYALGTGLWGNAKFDSISDIIKFYKTFPIILIDGKDQSGTQKEQCILTYPVTENDIKHLWFFNPC</sequence>
<accession>A0ABR1A924</accession>
<organism evidence="5 6">
    <name type="scientific">Huso huso</name>
    <name type="common">Beluga</name>
    <name type="synonym">Acipenser huso</name>
    <dbReference type="NCBI Taxonomy" id="61971"/>
    <lineage>
        <taxon>Eukaryota</taxon>
        <taxon>Metazoa</taxon>
        <taxon>Chordata</taxon>
        <taxon>Craniata</taxon>
        <taxon>Vertebrata</taxon>
        <taxon>Euteleostomi</taxon>
        <taxon>Actinopterygii</taxon>
        <taxon>Chondrostei</taxon>
        <taxon>Acipenseriformes</taxon>
        <taxon>Acipenseridae</taxon>
        <taxon>Huso</taxon>
    </lineage>
</organism>
<evidence type="ECO:0000256" key="1">
    <source>
        <dbReference type="ARBA" id="ARBA00022999"/>
    </source>
</evidence>
<dbReference type="EMBL" id="JAHFZB010000002">
    <property type="protein sequence ID" value="KAK6493565.1"/>
    <property type="molecule type" value="Genomic_DNA"/>
</dbReference>
<name>A0ABR1A924_HUSHU</name>
<dbReference type="PRINTS" id="PR00401">
    <property type="entry name" value="SH2DOMAIN"/>
</dbReference>
<gene>
    <name evidence="5" type="ORF">HHUSO_G3178</name>
</gene>
<evidence type="ECO:0000256" key="2">
    <source>
        <dbReference type="PROSITE-ProRule" id="PRU00191"/>
    </source>
</evidence>
<comment type="caution">
    <text evidence="5">The sequence shown here is derived from an EMBL/GenBank/DDBJ whole genome shotgun (WGS) entry which is preliminary data.</text>
</comment>
<dbReference type="Gene3D" id="3.30.505.10">
    <property type="entry name" value="SH2 domain"/>
    <property type="match status" value="1"/>
</dbReference>
<evidence type="ECO:0000313" key="5">
    <source>
        <dbReference type="EMBL" id="KAK6493565.1"/>
    </source>
</evidence>
<keyword evidence="1 2" id="KW-0727">SH2 domain</keyword>
<proteinExistence type="predicted"/>
<feature type="region of interest" description="Disordered" evidence="3">
    <location>
        <begin position="180"/>
        <end position="201"/>
    </location>
</feature>
<feature type="region of interest" description="Disordered" evidence="3">
    <location>
        <begin position="215"/>
        <end position="284"/>
    </location>
</feature>
<dbReference type="InterPro" id="IPR000980">
    <property type="entry name" value="SH2"/>
</dbReference>
<dbReference type="InterPro" id="IPR036860">
    <property type="entry name" value="SH2_dom_sf"/>
</dbReference>
<keyword evidence="6" id="KW-1185">Reference proteome</keyword>